<dbReference type="KEGG" id="osu:NT6N_40210"/>
<dbReference type="InterPro" id="IPR036249">
    <property type="entry name" value="Thioredoxin-like_sf"/>
</dbReference>
<feature type="coiled-coil region" evidence="1">
    <location>
        <begin position="2"/>
        <end position="29"/>
    </location>
</feature>
<protein>
    <recommendedName>
        <fullName evidence="3">DUF899 domain-containing protein</fullName>
    </recommendedName>
</protein>
<dbReference type="AlphaFoldDB" id="A0AAT9FSG5"/>
<gene>
    <name evidence="2" type="ORF">NT6N_40210</name>
</gene>
<dbReference type="EMBL" id="AP026866">
    <property type="protein sequence ID" value="BDS08981.1"/>
    <property type="molecule type" value="Genomic_DNA"/>
</dbReference>
<dbReference type="Pfam" id="PF05988">
    <property type="entry name" value="DUF899"/>
    <property type="match status" value="1"/>
</dbReference>
<dbReference type="InterPro" id="IPR010296">
    <property type="entry name" value="DUF899_thioredox"/>
</dbReference>
<reference evidence="2" key="1">
    <citation type="submission" date="2024-07" db="EMBL/GenBank/DDBJ databases">
        <title>Complete genome sequence of Verrucomicrobiaceae bacterium NT6N.</title>
        <authorList>
            <person name="Huang C."/>
            <person name="Takami H."/>
            <person name="Hamasaki K."/>
        </authorList>
    </citation>
    <scope>NUCLEOTIDE SEQUENCE</scope>
    <source>
        <strain evidence="2">NT6N</strain>
    </source>
</reference>
<evidence type="ECO:0000313" key="2">
    <source>
        <dbReference type="EMBL" id="BDS08981.1"/>
    </source>
</evidence>
<dbReference type="Gene3D" id="3.40.30.10">
    <property type="entry name" value="Glutaredoxin"/>
    <property type="match status" value="1"/>
</dbReference>
<evidence type="ECO:0000256" key="1">
    <source>
        <dbReference type="SAM" id="Coils"/>
    </source>
</evidence>
<accession>A0AAT9FSG5</accession>
<sequence length="195" mass="22086">MMNENQQRAEELQQQINSLTAELRSLQKQETPVNAKDYRFSSAKGDVTLDELFGDKDDLILIHNMGHTCAYCTAYADGVNGVLHYLEDRAAVVLLSPDTLAKQKDFAFSRSWKYRMISSHDHGEAFNTDMGFYQTEGDMAGHWPGFSVFHRSGDQIIRSGSSYFDPGDEYCVLFPIMDLLKGGPGDWVPNYQRPK</sequence>
<organism evidence="2">
    <name type="scientific">Oceaniferula spumae</name>
    <dbReference type="NCBI Taxonomy" id="2979115"/>
    <lineage>
        <taxon>Bacteria</taxon>
        <taxon>Pseudomonadati</taxon>
        <taxon>Verrucomicrobiota</taxon>
        <taxon>Verrucomicrobiia</taxon>
        <taxon>Verrucomicrobiales</taxon>
        <taxon>Verrucomicrobiaceae</taxon>
        <taxon>Oceaniferula</taxon>
    </lineage>
</organism>
<keyword evidence="1" id="KW-0175">Coiled coil</keyword>
<proteinExistence type="predicted"/>
<evidence type="ECO:0008006" key="3">
    <source>
        <dbReference type="Google" id="ProtNLM"/>
    </source>
</evidence>
<name>A0AAT9FSG5_9BACT</name>
<dbReference type="SUPFAM" id="SSF52833">
    <property type="entry name" value="Thioredoxin-like"/>
    <property type="match status" value="1"/>
</dbReference>